<accession>A0A9W4TRI9</accession>
<sequence length="133" mass="14865">MNFNCAKWRGQYPSLSLYSDEQINGFASQIPLYFSDCNNQWGLCPAKKEQLEFLIVAHLATLDKRNSNGGLVGAITNASEGSVSLGTTMGNLGNIPAFWSQTNYGIAFWEATKFMRSGKYIPRRPNRRSISYP</sequence>
<reference evidence="1" key="1">
    <citation type="submission" date="2022-10" db="EMBL/GenBank/DDBJ databases">
        <authorList>
            <person name="Botero Cardona J."/>
        </authorList>
    </citation>
    <scope>NUCLEOTIDE SEQUENCE</scope>
    <source>
        <strain evidence="1">LMG 31819</strain>
        <strain evidence="2">R-53529</strain>
    </source>
</reference>
<name>A0A9W4TRI9_9PROT</name>
<protein>
    <submittedName>
        <fullName evidence="1">Uncharacterized protein</fullName>
    </submittedName>
</protein>
<organism evidence="1 3">
    <name type="scientific">Commensalibacter communis</name>
    <dbReference type="NCBI Taxonomy" id="2972786"/>
    <lineage>
        <taxon>Bacteria</taxon>
        <taxon>Pseudomonadati</taxon>
        <taxon>Pseudomonadota</taxon>
        <taxon>Alphaproteobacteria</taxon>
        <taxon>Acetobacterales</taxon>
        <taxon>Acetobacteraceae</taxon>
    </lineage>
</organism>
<evidence type="ECO:0000313" key="2">
    <source>
        <dbReference type="EMBL" id="CAI3961041.1"/>
    </source>
</evidence>
<dbReference type="EMBL" id="CAMXCS010000013">
    <property type="protein sequence ID" value="CAI3961041.1"/>
    <property type="molecule type" value="Genomic_DNA"/>
</dbReference>
<dbReference type="RefSeq" id="WP_271790735.1">
    <property type="nucleotide sequence ID" value="NZ_CAMXCM010000013.1"/>
</dbReference>
<evidence type="ECO:0000313" key="4">
    <source>
        <dbReference type="Proteomes" id="UP001154259"/>
    </source>
</evidence>
<comment type="caution">
    <text evidence="1">The sequence shown here is derived from an EMBL/GenBank/DDBJ whole genome shotgun (WGS) entry which is preliminary data.</text>
</comment>
<dbReference type="AlphaFoldDB" id="A0A9W4TRI9"/>
<dbReference type="InterPro" id="IPR025127">
    <property type="entry name" value="DUF4054"/>
</dbReference>
<proteinExistence type="predicted"/>
<evidence type="ECO:0000313" key="3">
    <source>
        <dbReference type="Proteomes" id="UP001154255"/>
    </source>
</evidence>
<dbReference type="Proteomes" id="UP001154259">
    <property type="component" value="Unassembled WGS sequence"/>
</dbReference>
<gene>
    <name evidence="2" type="ORF">R53529_LOCUS2321</name>
    <name evidence="1" type="ORF">R53530_LOCUS2306</name>
</gene>
<evidence type="ECO:0000313" key="1">
    <source>
        <dbReference type="EMBL" id="CAI3959006.1"/>
    </source>
</evidence>
<dbReference type="EMBL" id="CAMXCM010000013">
    <property type="protein sequence ID" value="CAI3959006.1"/>
    <property type="molecule type" value="Genomic_DNA"/>
</dbReference>
<keyword evidence="4" id="KW-1185">Reference proteome</keyword>
<dbReference type="Pfam" id="PF13262">
    <property type="entry name" value="DUF4054"/>
    <property type="match status" value="1"/>
</dbReference>
<dbReference type="Proteomes" id="UP001154255">
    <property type="component" value="Unassembled WGS sequence"/>
</dbReference>